<protein>
    <submittedName>
        <fullName evidence="1">DNA-directed DNA polymerase</fullName>
    </submittedName>
</protein>
<keyword evidence="1" id="KW-0548">Nucleotidyltransferase</keyword>
<dbReference type="GO" id="GO:0003887">
    <property type="term" value="F:DNA-directed DNA polymerase activity"/>
    <property type="evidence" value="ECO:0007669"/>
    <property type="project" value="UniProtKB-KW"/>
</dbReference>
<dbReference type="SUPFAM" id="SSF52540">
    <property type="entry name" value="P-loop containing nucleoside triphosphate hydrolases"/>
    <property type="match status" value="1"/>
</dbReference>
<keyword evidence="1" id="KW-0808">Transferase</keyword>
<evidence type="ECO:0000313" key="2">
    <source>
        <dbReference type="Proteomes" id="UP000052232"/>
    </source>
</evidence>
<keyword evidence="1" id="KW-0239">DNA-directed DNA polymerase</keyword>
<sequence length="324" mass="34507">MTILLLGHDAQARTLMAAAQSGRMHHGWILSGPRGIGKGSFARALAMRLLAEAAGPSIDAEGLSVPENHQTRRMIEASAHPDYAELAPLEKDGVTARNISVDQVRGLQRLTQSAPSLSPRRLVVVDSADDLERGAANALLKTLEEPPADMVFLLVSHAPGRLLPTIRSRCRTLRFDPLDAATMRTVLKATDDTLSPQEMDALVRAGEGSPGQALRYAGLNLSEIEQALTALATQGDPGNRQRLALAKALALKSAKPRYEAFLERAPAFIAQAARTRHGPALGTALDHWEKARHLAGGAVILSLDPAGVVFELAGHVAALAQERA</sequence>
<dbReference type="PANTHER" id="PTHR11669">
    <property type="entry name" value="REPLICATION FACTOR C / DNA POLYMERASE III GAMMA-TAU SUBUNIT"/>
    <property type="match status" value="1"/>
</dbReference>
<dbReference type="STRING" id="1420583.V473_07685"/>
<keyword evidence="2" id="KW-1185">Reference proteome</keyword>
<accession>A0A0J7Y2X9</accession>
<proteinExistence type="predicted"/>
<dbReference type="Pfam" id="PF13177">
    <property type="entry name" value="DNA_pol3_delta2"/>
    <property type="match status" value="1"/>
</dbReference>
<name>A0A0J7Y2X9_9SPHN</name>
<evidence type="ECO:0000313" key="1">
    <source>
        <dbReference type="EMBL" id="KMS58032.1"/>
    </source>
</evidence>
<dbReference type="PANTHER" id="PTHR11669:SF8">
    <property type="entry name" value="DNA POLYMERASE III SUBUNIT DELTA"/>
    <property type="match status" value="1"/>
</dbReference>
<organism evidence="1 2">
    <name type="scientific">Sphingobium cupriresistens LL01</name>
    <dbReference type="NCBI Taxonomy" id="1420583"/>
    <lineage>
        <taxon>Bacteria</taxon>
        <taxon>Pseudomonadati</taxon>
        <taxon>Pseudomonadota</taxon>
        <taxon>Alphaproteobacteria</taxon>
        <taxon>Sphingomonadales</taxon>
        <taxon>Sphingomonadaceae</taxon>
        <taxon>Sphingobium</taxon>
    </lineage>
</organism>
<dbReference type="Proteomes" id="UP000052232">
    <property type="component" value="Unassembled WGS sequence"/>
</dbReference>
<reference evidence="1 2" key="1">
    <citation type="journal article" date="2015" name="G3 (Bethesda)">
        <title>Insights into Ongoing Evolution of the Hexachlorocyclohexane Catabolic Pathway from Comparative Genomics of Ten Sphingomonadaceae Strains.</title>
        <authorList>
            <person name="Pearce S.L."/>
            <person name="Oakeshott J.G."/>
            <person name="Pandey G."/>
        </authorList>
    </citation>
    <scope>NUCLEOTIDE SEQUENCE [LARGE SCALE GENOMIC DNA]</scope>
    <source>
        <strain evidence="1 2">LL01</strain>
    </source>
</reference>
<comment type="caution">
    <text evidence="1">The sequence shown here is derived from an EMBL/GenBank/DDBJ whole genome shotgun (WGS) entry which is preliminary data.</text>
</comment>
<dbReference type="GO" id="GO:0006261">
    <property type="term" value="P:DNA-templated DNA replication"/>
    <property type="evidence" value="ECO:0007669"/>
    <property type="project" value="TreeGrafter"/>
</dbReference>
<dbReference type="Gene3D" id="3.40.50.300">
    <property type="entry name" value="P-loop containing nucleotide triphosphate hydrolases"/>
    <property type="match status" value="1"/>
</dbReference>
<dbReference type="InterPro" id="IPR050238">
    <property type="entry name" value="DNA_Rep/Repair_Clamp_Loader"/>
</dbReference>
<dbReference type="EMBL" id="JACT01000001">
    <property type="protein sequence ID" value="KMS58032.1"/>
    <property type="molecule type" value="Genomic_DNA"/>
</dbReference>
<dbReference type="InterPro" id="IPR027417">
    <property type="entry name" value="P-loop_NTPase"/>
</dbReference>
<dbReference type="AlphaFoldDB" id="A0A0J7Y2X9"/>
<gene>
    <name evidence="1" type="ORF">V473_07685</name>
</gene>
<dbReference type="RefSeq" id="WP_066602079.1">
    <property type="nucleotide sequence ID" value="NZ_KQ130434.1"/>
</dbReference>
<dbReference type="GO" id="GO:0009360">
    <property type="term" value="C:DNA polymerase III complex"/>
    <property type="evidence" value="ECO:0007669"/>
    <property type="project" value="TreeGrafter"/>
</dbReference>
<dbReference type="PATRIC" id="fig|1420583.3.peg.1547"/>